<keyword evidence="2" id="KW-1185">Reference proteome</keyword>
<dbReference type="InterPro" id="IPR003615">
    <property type="entry name" value="HNH_nuc"/>
</dbReference>
<accession>A0ABU2V6M1</accession>
<name>A0ABU2V6M1_9ACTN</name>
<evidence type="ECO:0000313" key="1">
    <source>
        <dbReference type="EMBL" id="MDT0481206.1"/>
    </source>
</evidence>
<keyword evidence="1" id="KW-0378">Hydrolase</keyword>
<dbReference type="Proteomes" id="UP001183824">
    <property type="component" value="Unassembled WGS sequence"/>
</dbReference>
<evidence type="ECO:0000313" key="2">
    <source>
        <dbReference type="Proteomes" id="UP001183824"/>
    </source>
</evidence>
<sequence>MAKKTRQQTRKKKTQKGVAIYHDMKVYENFERSAIRIFECIKAAEKRSPGAPRFLYIDIQGHRNEAGGYDHDALELIQDFALGFLGDYLTEIHTPFYGARNPRKQSNDIPDVLRINHPDDGSKYGYDAGSLGIQPREKEPVDRKTAPTVRAIAEYLGLEEAACLVCWRKPVERAHVVPTALGGSMDVRNFALLCSDHHAEAPDVADAESFWAWIDYAELRDSPDKWVDAPEEVKELPRRRNAPTGKESREPLSFFSAVKEELKSLYGWTDDDLGAVAWPDLMDEFHRVLDTATGRHFSIDKKVSTYAWAYDIALRRVKGDARRVVRASP</sequence>
<reference evidence="2" key="1">
    <citation type="submission" date="2023-07" db="EMBL/GenBank/DDBJ databases">
        <title>30 novel species of actinomycetes from the DSMZ collection.</title>
        <authorList>
            <person name="Nouioui I."/>
        </authorList>
    </citation>
    <scope>NUCLEOTIDE SEQUENCE [LARGE SCALE GENOMIC DNA]</scope>
    <source>
        <strain evidence="2">DSM 41640</strain>
    </source>
</reference>
<keyword evidence="1" id="KW-0540">Nuclease</keyword>
<proteinExistence type="predicted"/>
<gene>
    <name evidence="1" type="ORF">RNB18_13575</name>
</gene>
<dbReference type="EMBL" id="JAVREZ010000004">
    <property type="protein sequence ID" value="MDT0481206.1"/>
    <property type="molecule type" value="Genomic_DNA"/>
</dbReference>
<keyword evidence="1" id="KW-0255">Endonuclease</keyword>
<organism evidence="1 2">
    <name type="scientific">Streptomyces doebereineriae</name>
    <dbReference type="NCBI Taxonomy" id="3075528"/>
    <lineage>
        <taxon>Bacteria</taxon>
        <taxon>Bacillati</taxon>
        <taxon>Actinomycetota</taxon>
        <taxon>Actinomycetes</taxon>
        <taxon>Kitasatosporales</taxon>
        <taxon>Streptomycetaceae</taxon>
        <taxon>Streptomyces</taxon>
    </lineage>
</organism>
<comment type="caution">
    <text evidence="1">The sequence shown here is derived from an EMBL/GenBank/DDBJ whole genome shotgun (WGS) entry which is preliminary data.</text>
</comment>
<dbReference type="CDD" id="cd00085">
    <property type="entry name" value="HNHc"/>
    <property type="match status" value="1"/>
</dbReference>
<protein>
    <submittedName>
        <fullName evidence="1">HNH endonuclease</fullName>
    </submittedName>
</protein>
<dbReference type="RefSeq" id="WP_311714372.1">
    <property type="nucleotide sequence ID" value="NZ_JAVREZ010000004.1"/>
</dbReference>
<dbReference type="GO" id="GO:0004519">
    <property type="term" value="F:endonuclease activity"/>
    <property type="evidence" value="ECO:0007669"/>
    <property type="project" value="UniProtKB-KW"/>
</dbReference>